<dbReference type="Proteomes" id="UP001597046">
    <property type="component" value="Unassembled WGS sequence"/>
</dbReference>
<organism evidence="1 2">
    <name type="scientific">Terrabacter terrigena</name>
    <dbReference type="NCBI Taxonomy" id="574718"/>
    <lineage>
        <taxon>Bacteria</taxon>
        <taxon>Bacillati</taxon>
        <taxon>Actinomycetota</taxon>
        <taxon>Actinomycetes</taxon>
        <taxon>Micrococcales</taxon>
        <taxon>Intrasporangiaceae</taxon>
        <taxon>Terrabacter</taxon>
    </lineage>
</organism>
<evidence type="ECO:0000313" key="2">
    <source>
        <dbReference type="Proteomes" id="UP001597046"/>
    </source>
</evidence>
<dbReference type="SUPFAM" id="SSF56112">
    <property type="entry name" value="Protein kinase-like (PK-like)"/>
    <property type="match status" value="1"/>
</dbReference>
<accession>A0ABW3MX45</accession>
<protein>
    <recommendedName>
        <fullName evidence="3">Aminoglycoside phosphotransferase domain-containing protein</fullName>
    </recommendedName>
</protein>
<keyword evidence="2" id="KW-1185">Reference proteome</keyword>
<evidence type="ECO:0008006" key="3">
    <source>
        <dbReference type="Google" id="ProtNLM"/>
    </source>
</evidence>
<dbReference type="EMBL" id="JBHTKH010000002">
    <property type="protein sequence ID" value="MFD1053725.1"/>
    <property type="molecule type" value="Genomic_DNA"/>
</dbReference>
<gene>
    <name evidence="1" type="ORF">ACFQ2V_05340</name>
</gene>
<comment type="caution">
    <text evidence="1">The sequence shown here is derived from an EMBL/GenBank/DDBJ whole genome shotgun (WGS) entry which is preliminary data.</text>
</comment>
<reference evidence="2" key="1">
    <citation type="journal article" date="2019" name="Int. J. Syst. Evol. Microbiol.">
        <title>The Global Catalogue of Microorganisms (GCM) 10K type strain sequencing project: providing services to taxonomists for standard genome sequencing and annotation.</title>
        <authorList>
            <consortium name="The Broad Institute Genomics Platform"/>
            <consortium name="The Broad Institute Genome Sequencing Center for Infectious Disease"/>
            <person name="Wu L."/>
            <person name="Ma J."/>
        </authorList>
    </citation>
    <scope>NUCLEOTIDE SEQUENCE [LARGE SCALE GENOMIC DNA]</scope>
    <source>
        <strain evidence="2">CCUG 57508</strain>
    </source>
</reference>
<dbReference type="RefSeq" id="WP_386051422.1">
    <property type="nucleotide sequence ID" value="NZ_JBHTKH010000002.1"/>
</dbReference>
<evidence type="ECO:0000313" key="1">
    <source>
        <dbReference type="EMBL" id="MFD1053725.1"/>
    </source>
</evidence>
<sequence>MTSAGPHAERTQLVLDTLEVASRLVGTRLDAVGAPFPGSRRTLVVRATGEAGDAYVVKRYVGEQGAETYAREASALAALAGRARTPRLVAECGDPRLVVMDDLGEGPHLADALLGGDADRAASGLGGWADAVAGLHVAGRTVREAFVAGVGDRSGEALVLDYLPGQLTDAVTEWDRLAAALGVEVPAGAFAVLGSVPSRFRVEAASLSAADMCPDNNLVTDAGLALLDFEWALWRPIAWDAAYLRVPWPTCWCAWSLDAAAAEAALARWRATVSHTWPEVAGADFDDDLDLATEAWAWLAGSWCLGPLVDGEPAPTNPVKPMPRMPDRTLRFLRTAAAGRAIPELADVARRLAQTVTTTYAARPVPLAPAFAAGVLR</sequence>
<proteinExistence type="predicted"/>
<name>A0ABW3MX45_9MICO</name>
<dbReference type="InterPro" id="IPR011009">
    <property type="entry name" value="Kinase-like_dom_sf"/>
</dbReference>